<dbReference type="GO" id="GO:0030425">
    <property type="term" value="C:dendrite"/>
    <property type="evidence" value="ECO:0007669"/>
    <property type="project" value="UniProtKB-SubCell"/>
</dbReference>
<comment type="pathway">
    <text evidence="25">Steroid metabolism; cholesterol degradation.</text>
</comment>
<evidence type="ECO:0000256" key="14">
    <source>
        <dbReference type="ARBA" id="ARBA00023002"/>
    </source>
</evidence>
<evidence type="ECO:0000256" key="39">
    <source>
        <dbReference type="ARBA" id="ARBA00052870"/>
    </source>
</evidence>
<evidence type="ECO:0000256" key="26">
    <source>
        <dbReference type="ARBA" id="ARBA00050139"/>
    </source>
</evidence>
<evidence type="ECO:0000256" key="37">
    <source>
        <dbReference type="ARBA" id="ARBA00051817"/>
    </source>
</evidence>
<dbReference type="STRING" id="45351.A7SCY4"/>
<dbReference type="PhylomeDB" id="A7SCY4"/>
<gene>
    <name evidence="48" type="ORF">NEMVEDRAFT_v1g113799</name>
</gene>
<evidence type="ECO:0000256" key="5">
    <source>
        <dbReference type="ARBA" id="ARBA00005108"/>
    </source>
</evidence>
<dbReference type="GO" id="GO:0033781">
    <property type="term" value="F:cholesterol 24-hydroxylase activity"/>
    <property type="evidence" value="ECO:0000318"/>
    <property type="project" value="GO_Central"/>
</dbReference>
<comment type="catalytic activity">
    <reaction evidence="33">
        <text>4beta-hydroxycholesterol + reduced [NADPH--hemoprotein reductase] + O2 = 4beta,24S-dihydroxycholesterol + oxidized [NADPH--hemoprotein reductase] + H2O + H(+)</text>
        <dbReference type="Rhea" id="RHEA:46392"/>
        <dbReference type="Rhea" id="RHEA-COMP:11964"/>
        <dbReference type="Rhea" id="RHEA-COMP:11965"/>
        <dbReference type="ChEBI" id="CHEBI:15377"/>
        <dbReference type="ChEBI" id="CHEBI:15378"/>
        <dbReference type="ChEBI" id="CHEBI:15379"/>
        <dbReference type="ChEBI" id="CHEBI:57618"/>
        <dbReference type="ChEBI" id="CHEBI:58210"/>
        <dbReference type="ChEBI" id="CHEBI:85778"/>
        <dbReference type="ChEBI" id="CHEBI:86087"/>
    </reaction>
    <physiologicalReaction direction="left-to-right" evidence="33">
        <dbReference type="Rhea" id="RHEA:46393"/>
    </physiologicalReaction>
</comment>
<evidence type="ECO:0000313" key="48">
    <source>
        <dbReference type="EMBL" id="EDO38396.1"/>
    </source>
</evidence>
<keyword evidence="16" id="KW-0770">Synapse</keyword>
<evidence type="ECO:0000256" key="30">
    <source>
        <dbReference type="ARBA" id="ARBA00050991"/>
    </source>
</evidence>
<evidence type="ECO:0000256" key="40">
    <source>
        <dbReference type="ARBA" id="ARBA00054645"/>
    </source>
</evidence>
<evidence type="ECO:0000256" key="41">
    <source>
        <dbReference type="ARBA" id="ARBA00066440"/>
    </source>
</evidence>
<comment type="similarity">
    <text evidence="6 47">Belongs to the cytochrome P450 family.</text>
</comment>
<dbReference type="GO" id="GO:0098793">
    <property type="term" value="C:presynapse"/>
    <property type="evidence" value="ECO:0007669"/>
    <property type="project" value="UniProtKB-SubCell"/>
</dbReference>
<evidence type="ECO:0000256" key="6">
    <source>
        <dbReference type="ARBA" id="ARBA00010617"/>
    </source>
</evidence>
<evidence type="ECO:0000256" key="43">
    <source>
        <dbReference type="ARBA" id="ARBA00077287"/>
    </source>
</evidence>
<evidence type="ECO:0000256" key="4">
    <source>
        <dbReference type="ARBA" id="ARBA00004389"/>
    </source>
</evidence>
<organism evidence="48 49">
    <name type="scientific">Nematostella vectensis</name>
    <name type="common">Starlet sea anemone</name>
    <dbReference type="NCBI Taxonomy" id="45351"/>
    <lineage>
        <taxon>Eukaryota</taxon>
        <taxon>Metazoa</taxon>
        <taxon>Cnidaria</taxon>
        <taxon>Anthozoa</taxon>
        <taxon>Hexacorallia</taxon>
        <taxon>Actiniaria</taxon>
        <taxon>Edwardsiidae</taxon>
        <taxon>Nematostella</taxon>
    </lineage>
</organism>
<dbReference type="HOGENOM" id="CLU_001570_5_1_1"/>
<dbReference type="InterPro" id="IPR001128">
    <property type="entry name" value="Cyt_P450"/>
</dbReference>
<dbReference type="PRINTS" id="PR00385">
    <property type="entry name" value="P450"/>
</dbReference>
<dbReference type="Gene3D" id="1.10.630.10">
    <property type="entry name" value="Cytochrome P450"/>
    <property type="match status" value="1"/>
</dbReference>
<keyword evidence="14 47" id="KW-0560">Oxidoreductase</keyword>
<protein>
    <recommendedName>
        <fullName evidence="42">Cholesterol 24-hydroxylase</fullName>
        <ecNumber evidence="41">1.14.14.25</ecNumber>
    </recommendedName>
    <alternativeName>
        <fullName evidence="44">Cholesterol 24-monooxygenase</fullName>
    </alternativeName>
    <alternativeName>
        <fullName evidence="43">Cholesterol 24S-hydroxylase</fullName>
    </alternativeName>
    <alternativeName>
        <fullName evidence="45">Cytochrome P450 46A1</fullName>
    </alternativeName>
</protein>
<evidence type="ECO:0000256" key="34">
    <source>
        <dbReference type="ARBA" id="ARBA00051606"/>
    </source>
</evidence>
<dbReference type="CDD" id="cd20613">
    <property type="entry name" value="CYP46A1-like"/>
    <property type="match status" value="1"/>
</dbReference>
<comment type="catalytic activity">
    <reaction evidence="31">
        <text>testosterone + reduced [NADPH--hemoprotein reductase] + O2 = 16beta,17beta-dihydroxyandrost-4-en-3-one + oxidized [NADPH--hemoprotein reductase] + H2O + H(+)</text>
        <dbReference type="Rhea" id="RHEA:46304"/>
        <dbReference type="Rhea" id="RHEA-COMP:11964"/>
        <dbReference type="Rhea" id="RHEA-COMP:11965"/>
        <dbReference type="ChEBI" id="CHEBI:15377"/>
        <dbReference type="ChEBI" id="CHEBI:15378"/>
        <dbReference type="ChEBI" id="CHEBI:15379"/>
        <dbReference type="ChEBI" id="CHEBI:17347"/>
        <dbReference type="ChEBI" id="CHEBI:57618"/>
        <dbReference type="ChEBI" id="CHEBI:58210"/>
        <dbReference type="ChEBI" id="CHEBI:83027"/>
    </reaction>
    <physiologicalReaction direction="left-to-right" evidence="31">
        <dbReference type="Rhea" id="RHEA:46305"/>
    </physiologicalReaction>
</comment>
<keyword evidence="17 47" id="KW-0503">Monooxygenase</keyword>
<comment type="catalytic activity">
    <reaction evidence="38">
        <text>progesterone + reduced [NADPH--hemoprotein reductase] + O2 = 17alpha-hydroxyprogesterone + oxidized [NADPH--hemoprotein reductase] + H2O + H(+)</text>
        <dbReference type="Rhea" id="RHEA:46308"/>
        <dbReference type="Rhea" id="RHEA-COMP:11964"/>
        <dbReference type="Rhea" id="RHEA-COMP:11965"/>
        <dbReference type="ChEBI" id="CHEBI:15377"/>
        <dbReference type="ChEBI" id="CHEBI:15378"/>
        <dbReference type="ChEBI" id="CHEBI:15379"/>
        <dbReference type="ChEBI" id="CHEBI:17026"/>
        <dbReference type="ChEBI" id="CHEBI:17252"/>
        <dbReference type="ChEBI" id="CHEBI:57618"/>
        <dbReference type="ChEBI" id="CHEBI:58210"/>
    </reaction>
    <physiologicalReaction direction="left-to-right" evidence="38">
        <dbReference type="Rhea" id="RHEA:46309"/>
    </physiologicalReaction>
</comment>
<dbReference type="InterPro" id="IPR039983">
    <property type="entry name" value="CYP46A1"/>
</dbReference>
<evidence type="ECO:0000256" key="44">
    <source>
        <dbReference type="ARBA" id="ARBA00079170"/>
    </source>
</evidence>
<dbReference type="Proteomes" id="UP000001593">
    <property type="component" value="Unassembled WGS sequence"/>
</dbReference>
<keyword evidence="15 46" id="KW-0408">Iron</keyword>
<evidence type="ECO:0000256" key="18">
    <source>
        <dbReference type="ARBA" id="ARBA00023098"/>
    </source>
</evidence>
<dbReference type="PANTHER" id="PTHR24293">
    <property type="entry name" value="CYTOCHROME P450 FAMILY 46 SUBFAMILY A"/>
    <property type="match status" value="1"/>
</dbReference>
<comment type="catalytic activity">
    <reaction evidence="37">
        <text>7-dehydrocholesterol + reduced [NADPH--hemoprotein reductase] + O2 = cholesta-5,7-dien-3beta,24S-diol + oxidized [NADPH--hemoprotein reductase] + H2O + H(+)</text>
        <dbReference type="Rhea" id="RHEA:53244"/>
        <dbReference type="Rhea" id="RHEA-COMP:11964"/>
        <dbReference type="Rhea" id="RHEA-COMP:11965"/>
        <dbReference type="ChEBI" id="CHEBI:15377"/>
        <dbReference type="ChEBI" id="CHEBI:15378"/>
        <dbReference type="ChEBI" id="CHEBI:15379"/>
        <dbReference type="ChEBI" id="CHEBI:17759"/>
        <dbReference type="ChEBI" id="CHEBI:57618"/>
        <dbReference type="ChEBI" id="CHEBI:58210"/>
        <dbReference type="ChEBI" id="CHEBI:137061"/>
    </reaction>
    <physiologicalReaction direction="left-to-right" evidence="37">
        <dbReference type="Rhea" id="RHEA:53245"/>
    </physiologicalReaction>
</comment>
<evidence type="ECO:0000256" key="35">
    <source>
        <dbReference type="ARBA" id="ARBA00051748"/>
    </source>
</evidence>
<name>A7SCY4_NEMVE</name>
<keyword evidence="10 46" id="KW-0479">Metal-binding</keyword>
<dbReference type="PROSITE" id="PS00086">
    <property type="entry name" value="CYTOCHROME_P450"/>
    <property type="match status" value="1"/>
</dbReference>
<evidence type="ECO:0000256" key="7">
    <source>
        <dbReference type="ARBA" id="ARBA00022548"/>
    </source>
</evidence>
<comment type="catalytic activity">
    <reaction evidence="30">
        <text>cholesterol + reduced [NADPH--hemoprotein reductase] + O2 = (24S)-hydroxycholesterol + oxidized [NADPH--hemoprotein reductase] + H2O + H(+)</text>
        <dbReference type="Rhea" id="RHEA:22716"/>
        <dbReference type="Rhea" id="RHEA-COMP:11964"/>
        <dbReference type="Rhea" id="RHEA-COMP:11965"/>
        <dbReference type="ChEBI" id="CHEBI:15377"/>
        <dbReference type="ChEBI" id="CHEBI:15378"/>
        <dbReference type="ChEBI" id="CHEBI:15379"/>
        <dbReference type="ChEBI" id="CHEBI:16113"/>
        <dbReference type="ChEBI" id="CHEBI:34310"/>
        <dbReference type="ChEBI" id="CHEBI:57618"/>
        <dbReference type="ChEBI" id="CHEBI:58210"/>
        <dbReference type="EC" id="1.14.14.25"/>
    </reaction>
    <physiologicalReaction direction="left-to-right" evidence="30">
        <dbReference type="Rhea" id="RHEA:22717"/>
    </physiologicalReaction>
</comment>
<comment type="catalytic activity">
    <reaction evidence="32">
        <text>testosterone + reduced [NADPH--hemoprotein reductase] + O2 = 6beta,17beta-dihydroxyandrost-4-en-3-one + oxidized [NADPH--hemoprotein reductase] + H2O + H(+)</text>
        <dbReference type="Rhea" id="RHEA:46296"/>
        <dbReference type="Rhea" id="RHEA-COMP:11964"/>
        <dbReference type="Rhea" id="RHEA-COMP:11965"/>
        <dbReference type="ChEBI" id="CHEBI:15377"/>
        <dbReference type="ChEBI" id="CHEBI:15378"/>
        <dbReference type="ChEBI" id="CHEBI:15379"/>
        <dbReference type="ChEBI" id="CHEBI:17347"/>
        <dbReference type="ChEBI" id="CHEBI:34477"/>
        <dbReference type="ChEBI" id="CHEBI:57618"/>
        <dbReference type="ChEBI" id="CHEBI:58210"/>
    </reaction>
    <physiologicalReaction direction="left-to-right" evidence="32">
        <dbReference type="Rhea" id="RHEA:46297"/>
    </physiologicalReaction>
</comment>
<evidence type="ECO:0000256" key="46">
    <source>
        <dbReference type="PIRSR" id="PIRSR602401-1"/>
    </source>
</evidence>
<dbReference type="GO" id="GO:0006707">
    <property type="term" value="P:cholesterol catabolic process"/>
    <property type="evidence" value="ECO:0000318"/>
    <property type="project" value="GO_Central"/>
</dbReference>
<keyword evidence="7" id="KW-0153">Cholesterol metabolism</keyword>
<keyword evidence="49" id="KW-1185">Reference proteome</keyword>
<reference evidence="48 49" key="1">
    <citation type="journal article" date="2007" name="Science">
        <title>Sea anemone genome reveals ancestral eumetazoan gene repertoire and genomic organization.</title>
        <authorList>
            <person name="Putnam N.H."/>
            <person name="Srivastava M."/>
            <person name="Hellsten U."/>
            <person name="Dirks B."/>
            <person name="Chapman J."/>
            <person name="Salamov A."/>
            <person name="Terry A."/>
            <person name="Shapiro H."/>
            <person name="Lindquist E."/>
            <person name="Kapitonov V.V."/>
            <person name="Jurka J."/>
            <person name="Genikhovich G."/>
            <person name="Grigoriev I.V."/>
            <person name="Lucas S.M."/>
            <person name="Steele R.E."/>
            <person name="Finnerty J.R."/>
            <person name="Technau U."/>
            <person name="Martindale M.Q."/>
            <person name="Rokhsar D.S."/>
        </authorList>
    </citation>
    <scope>NUCLEOTIDE SEQUENCE [LARGE SCALE GENOMIC DNA]</scope>
    <source>
        <strain evidence="49">CH2 X CH6</strain>
    </source>
</reference>
<dbReference type="EC" id="1.14.14.25" evidence="41"/>
<dbReference type="PANTHER" id="PTHR24293:SF0">
    <property type="entry name" value="CYP46A1 PROTEIN-RELATED"/>
    <property type="match status" value="1"/>
</dbReference>
<evidence type="ECO:0000256" key="16">
    <source>
        <dbReference type="ARBA" id="ARBA00023018"/>
    </source>
</evidence>
<keyword evidence="9" id="KW-0812">Transmembrane</keyword>
<dbReference type="AlphaFoldDB" id="A7SCY4"/>
<evidence type="ECO:0000313" key="49">
    <source>
        <dbReference type="Proteomes" id="UP000001593"/>
    </source>
</evidence>
<keyword evidence="19" id="KW-0472">Membrane</keyword>
<evidence type="ECO:0000256" key="23">
    <source>
        <dbReference type="ARBA" id="ARBA00034106"/>
    </source>
</evidence>
<dbReference type="InterPro" id="IPR017972">
    <property type="entry name" value="Cyt_P450_CS"/>
</dbReference>
<keyword evidence="20" id="KW-1207">Sterol metabolism</keyword>
<evidence type="ECO:0000256" key="42">
    <source>
        <dbReference type="ARBA" id="ARBA00068948"/>
    </source>
</evidence>
<comment type="pathway">
    <text evidence="5">Lipid metabolism; C21-steroid hormone metabolism.</text>
</comment>
<evidence type="ECO:0000256" key="21">
    <source>
        <dbReference type="ARBA" id="ARBA00023221"/>
    </source>
</evidence>
<dbReference type="PRINTS" id="PR00463">
    <property type="entry name" value="EP450I"/>
</dbReference>
<evidence type="ECO:0000256" key="22">
    <source>
        <dbReference type="ARBA" id="ARBA00023273"/>
    </source>
</evidence>
<comment type="catalytic activity">
    <reaction evidence="29">
        <text>7-dehydrocholesterol + reduced [NADPH--hemoprotein reductase] + O2 = cholesta-5,7-dien-3beta,25-diol + oxidized [NADPH--hemoprotein reductase] + H2O + H(+)</text>
        <dbReference type="Rhea" id="RHEA:53240"/>
        <dbReference type="Rhea" id="RHEA-COMP:11964"/>
        <dbReference type="Rhea" id="RHEA-COMP:11965"/>
        <dbReference type="ChEBI" id="CHEBI:15377"/>
        <dbReference type="ChEBI" id="CHEBI:15378"/>
        <dbReference type="ChEBI" id="CHEBI:15379"/>
        <dbReference type="ChEBI" id="CHEBI:17759"/>
        <dbReference type="ChEBI" id="CHEBI:57618"/>
        <dbReference type="ChEBI" id="CHEBI:58210"/>
        <dbReference type="ChEBI" id="CHEBI:137057"/>
    </reaction>
    <physiologicalReaction direction="left-to-right" evidence="29">
        <dbReference type="Rhea" id="RHEA:53241"/>
    </physiologicalReaction>
</comment>
<dbReference type="InParanoid" id="A7SCY4"/>
<evidence type="ECO:0000256" key="24">
    <source>
        <dbReference type="ARBA" id="ARBA00034110"/>
    </source>
</evidence>
<dbReference type="GO" id="GO:0020037">
    <property type="term" value="F:heme binding"/>
    <property type="evidence" value="ECO:0000318"/>
    <property type="project" value="GO_Central"/>
</dbReference>
<dbReference type="EMBL" id="DS469626">
    <property type="protein sequence ID" value="EDO38396.1"/>
    <property type="molecule type" value="Genomic_DNA"/>
</dbReference>
<evidence type="ECO:0000256" key="3">
    <source>
        <dbReference type="ARBA" id="ARBA00004279"/>
    </source>
</evidence>
<evidence type="ECO:0000256" key="1">
    <source>
        <dbReference type="ARBA" id="ARBA00001971"/>
    </source>
</evidence>
<dbReference type="GO" id="GO:0005789">
    <property type="term" value="C:endoplasmic reticulum membrane"/>
    <property type="evidence" value="ECO:0007669"/>
    <property type="project" value="UniProtKB-SubCell"/>
</dbReference>
<comment type="catalytic activity">
    <reaction evidence="36">
        <text>(24S)-hydroxycholesterol + reduced [NADPH--hemoprotein reductase] + O2 = (24S,25R)-24,26-dihydroxycholesterol + oxidized [NADPH--hemoprotein reductase] + H2O + H(+)</text>
        <dbReference type="Rhea" id="RHEA:46388"/>
        <dbReference type="Rhea" id="RHEA-COMP:11964"/>
        <dbReference type="Rhea" id="RHEA-COMP:11965"/>
        <dbReference type="ChEBI" id="CHEBI:15377"/>
        <dbReference type="ChEBI" id="CHEBI:15378"/>
        <dbReference type="ChEBI" id="CHEBI:15379"/>
        <dbReference type="ChEBI" id="CHEBI:34310"/>
        <dbReference type="ChEBI" id="CHEBI:57618"/>
        <dbReference type="ChEBI" id="CHEBI:58210"/>
        <dbReference type="ChEBI" id="CHEBI:86165"/>
    </reaction>
    <physiologicalReaction direction="left-to-right" evidence="36">
        <dbReference type="Rhea" id="RHEA:46389"/>
    </physiologicalReaction>
</comment>
<evidence type="ECO:0000256" key="9">
    <source>
        <dbReference type="ARBA" id="ARBA00022692"/>
    </source>
</evidence>
<evidence type="ECO:0000256" key="13">
    <source>
        <dbReference type="ARBA" id="ARBA00022989"/>
    </source>
</evidence>
<keyword evidence="11" id="KW-0256">Endoplasmic reticulum</keyword>
<feature type="binding site" description="axial binding residue" evidence="46">
    <location>
        <position position="447"/>
    </location>
    <ligand>
        <name>heme</name>
        <dbReference type="ChEBI" id="CHEBI:30413"/>
    </ligand>
    <ligandPart>
        <name>Fe</name>
        <dbReference type="ChEBI" id="CHEBI:18248"/>
    </ligandPart>
</feature>
<dbReference type="InterPro" id="IPR002401">
    <property type="entry name" value="Cyt_P450_E_grp-I"/>
</dbReference>
<dbReference type="GO" id="GO:0098794">
    <property type="term" value="C:postsynapse"/>
    <property type="evidence" value="ECO:0007669"/>
    <property type="project" value="UniProtKB-SubCell"/>
</dbReference>
<evidence type="ECO:0000256" key="36">
    <source>
        <dbReference type="ARBA" id="ARBA00051763"/>
    </source>
</evidence>
<evidence type="ECO:0000256" key="8">
    <source>
        <dbReference type="ARBA" id="ARBA00022617"/>
    </source>
</evidence>
<evidence type="ECO:0000256" key="2">
    <source>
        <dbReference type="ARBA" id="ARBA00004111"/>
    </source>
</evidence>
<evidence type="ECO:0000256" key="38">
    <source>
        <dbReference type="ARBA" id="ARBA00052074"/>
    </source>
</evidence>
<comment type="catalytic activity">
    <reaction evidence="39">
        <text>desmosterol + reduced [NADPH--hemoprotein reductase] + O2 = (24S)-25-epoxycholesterol + oxidized [NADPH--hemoprotein reductase] + H2O + H(+)</text>
        <dbReference type="Rhea" id="RHEA:53232"/>
        <dbReference type="Rhea" id="RHEA-COMP:11964"/>
        <dbReference type="Rhea" id="RHEA-COMP:11965"/>
        <dbReference type="ChEBI" id="CHEBI:15377"/>
        <dbReference type="ChEBI" id="CHEBI:15378"/>
        <dbReference type="ChEBI" id="CHEBI:15379"/>
        <dbReference type="ChEBI" id="CHEBI:17737"/>
        <dbReference type="ChEBI" id="CHEBI:41633"/>
        <dbReference type="ChEBI" id="CHEBI:57618"/>
        <dbReference type="ChEBI" id="CHEBI:58210"/>
    </reaction>
    <physiologicalReaction direction="left-to-right" evidence="39">
        <dbReference type="Rhea" id="RHEA:53233"/>
    </physiologicalReaction>
</comment>
<evidence type="ECO:0000256" key="25">
    <source>
        <dbReference type="ARBA" id="ARBA00049645"/>
    </source>
</evidence>
<comment type="cofactor">
    <cofactor evidence="1 46">
        <name>heme</name>
        <dbReference type="ChEBI" id="CHEBI:30413"/>
    </cofactor>
</comment>
<evidence type="ECO:0000256" key="45">
    <source>
        <dbReference type="ARBA" id="ARBA00080170"/>
    </source>
</evidence>
<evidence type="ECO:0000256" key="15">
    <source>
        <dbReference type="ARBA" id="ARBA00023004"/>
    </source>
</evidence>
<evidence type="ECO:0000256" key="28">
    <source>
        <dbReference type="ARBA" id="ARBA00050430"/>
    </source>
</evidence>
<keyword evidence="13" id="KW-1133">Transmembrane helix</keyword>
<evidence type="ECO:0000256" key="27">
    <source>
        <dbReference type="ARBA" id="ARBA00050344"/>
    </source>
</evidence>
<keyword evidence="21" id="KW-0753">Steroid metabolism</keyword>
<dbReference type="OrthoDB" id="1470350at2759"/>
<keyword evidence="8 46" id="KW-0349">Heme</keyword>
<sequence length="505" mass="58168">MSVLSCVLTALILLSVILLFALLIYALYILYVRRKYKEIPGPPVERFFSGHVPIFNQGRLRGLNFYQILWEISQEYSPVILLWYYHIPFVALCGHELTRQALLELDLPKAEQVYQSLKFVFGQRAARDGILTECDPEIWKRKRGMLSPAFHRLWFKDSMGMFNAVCDKFLVKLEGYASSGEAVDLSEMFSRVTMDVIGKVGFNNDLRATDNDKCEFRAAAYTCLKGMQENMQDVLWQFNVLKYPLHHKARHAAIFLREFAARVIAERRNALRKGETTPKDILAHILRMSDGDKPIADEEMIDNFLTLFIAGQETTANQLAFTVYEIGKHPQIEMRIQDEVERVLGGKSRVDYEDLNLLKYVNQTLKESLRLHPPISGLSRMTTKDITLNDVIIPKDTCVILSQFVTHRDPEVWNDPDTFDPERFALENVGRISSSMYFPFSLGPRSCIGNYLAQFEAKVIMARLYQQFKVVLVSGQKLAYEETVTTRPRGGVWCRVLKRNKDYVD</sequence>
<dbReference type="eggNOG" id="KOG0157">
    <property type="taxonomic scope" value="Eukaryota"/>
</dbReference>
<comment type="catalytic activity">
    <reaction evidence="34">
        <text>7alpha-hydroxycholesterol + reduced [NADPH--hemoprotein reductase] + O2 = (24S)-7alpha-dihydroxycholesterol + oxidized [NADPH--hemoprotein reductase] + H2O + H(+)</text>
        <dbReference type="Rhea" id="RHEA:46380"/>
        <dbReference type="Rhea" id="RHEA-COMP:11964"/>
        <dbReference type="Rhea" id="RHEA-COMP:11965"/>
        <dbReference type="ChEBI" id="CHEBI:15377"/>
        <dbReference type="ChEBI" id="CHEBI:15378"/>
        <dbReference type="ChEBI" id="CHEBI:15379"/>
        <dbReference type="ChEBI" id="CHEBI:17500"/>
        <dbReference type="ChEBI" id="CHEBI:37640"/>
        <dbReference type="ChEBI" id="CHEBI:57618"/>
        <dbReference type="ChEBI" id="CHEBI:58210"/>
    </reaction>
    <physiologicalReaction direction="left-to-right" evidence="34">
        <dbReference type="Rhea" id="RHEA:46381"/>
    </physiologicalReaction>
</comment>
<dbReference type="InterPro" id="IPR036396">
    <property type="entry name" value="Cyt_P450_sf"/>
</dbReference>
<proteinExistence type="inferred from homology"/>
<evidence type="ECO:0000256" key="20">
    <source>
        <dbReference type="ARBA" id="ARBA00023166"/>
    </source>
</evidence>
<dbReference type="Pfam" id="PF00067">
    <property type="entry name" value="p450"/>
    <property type="match status" value="1"/>
</dbReference>
<accession>A7SCY4</accession>
<evidence type="ECO:0000256" key="19">
    <source>
        <dbReference type="ARBA" id="ARBA00023136"/>
    </source>
</evidence>
<dbReference type="FunFam" id="1.10.630.10:FF:000031">
    <property type="entry name" value="cholesterol 24-hydroxylase isoform X2"/>
    <property type="match status" value="1"/>
</dbReference>
<keyword evidence="12" id="KW-0492">Microsome</keyword>
<evidence type="ECO:0000256" key="47">
    <source>
        <dbReference type="RuleBase" id="RU000461"/>
    </source>
</evidence>
<evidence type="ECO:0000256" key="12">
    <source>
        <dbReference type="ARBA" id="ARBA00022848"/>
    </source>
</evidence>
<evidence type="ECO:0000256" key="31">
    <source>
        <dbReference type="ARBA" id="ARBA00051188"/>
    </source>
</evidence>
<keyword evidence="18" id="KW-0443">Lipid metabolism</keyword>
<dbReference type="GO" id="GO:0005506">
    <property type="term" value="F:iron ion binding"/>
    <property type="evidence" value="ECO:0007669"/>
    <property type="project" value="InterPro"/>
</dbReference>
<dbReference type="OMA" id="FLMWCIP"/>
<comment type="catalytic activity">
    <reaction evidence="26">
        <text>desmosterol + reduced [NADPH--hemoprotein reductase] + O2 = (24Z),26-hydroxydesmosterol + oxidized [NADPH--hemoprotein reductase] + H2O + H(+)</text>
        <dbReference type="Rhea" id="RHEA:53236"/>
        <dbReference type="Rhea" id="RHEA-COMP:11964"/>
        <dbReference type="Rhea" id="RHEA-COMP:11965"/>
        <dbReference type="ChEBI" id="CHEBI:15377"/>
        <dbReference type="ChEBI" id="CHEBI:15378"/>
        <dbReference type="ChEBI" id="CHEBI:15379"/>
        <dbReference type="ChEBI" id="CHEBI:17737"/>
        <dbReference type="ChEBI" id="CHEBI:57618"/>
        <dbReference type="ChEBI" id="CHEBI:58210"/>
        <dbReference type="ChEBI" id="CHEBI:137053"/>
    </reaction>
    <physiologicalReaction direction="left-to-right" evidence="26">
        <dbReference type="Rhea" id="RHEA:53237"/>
    </physiologicalReaction>
</comment>
<dbReference type="KEGG" id="nve:5509986"/>
<comment type="function">
    <text evidence="40">P450 monooxygenase that plays a major role in cholesterol homeostasis in the brain. Primarily catalyzes the hydroxylation (with S stereochemistry) at C-24 of cholesterol side chain, triggering cholesterol diffusion out of neurons and its further degradation. By promoting constant cholesterol elimination in neurons, may activate the mevalonate pathway and coordinate the synthesis of new cholesterol and nonsterol isoprenoids involved in synaptic activity and learning. Further hydroxylates cholesterol derivatives and hormone steroids on both the ring and side chain of these molecules, converting them into active oxysterols involved in lipid signaling and biosynthesis. Acts as an epoxidase converting cholesta-5,24-dien-3beta-ol/desmosterol into (24S),25-epoxycholesterol, an abundant lipid ligand of nuclear NR1H2 and NR1H3 receptors shown to promote neurogenesis in developing brain. May also catalyze the oxidative metabolism of xenobiotics, such as clotrimazole.</text>
</comment>
<evidence type="ECO:0000256" key="33">
    <source>
        <dbReference type="ARBA" id="ARBA00051527"/>
    </source>
</evidence>
<evidence type="ECO:0000256" key="17">
    <source>
        <dbReference type="ARBA" id="ARBA00023033"/>
    </source>
</evidence>
<comment type="subcellular location">
    <subcellularLocation>
        <location evidence="3">Cell projection</location>
        <location evidence="3">Dendrite</location>
    </subcellularLocation>
    <subcellularLocation>
        <location evidence="4">Endoplasmic reticulum membrane</location>
        <topology evidence="4">Single-pass membrane protein</topology>
    </subcellularLocation>
    <subcellularLocation>
        <location evidence="2">Microsome membrane</location>
        <topology evidence="2">Single-pass membrane protein</topology>
    </subcellularLocation>
    <subcellularLocation>
        <location evidence="24">Postsynapse</location>
    </subcellularLocation>
    <subcellularLocation>
        <location evidence="23">Presynapse</location>
    </subcellularLocation>
</comment>
<evidence type="ECO:0000256" key="10">
    <source>
        <dbReference type="ARBA" id="ARBA00022723"/>
    </source>
</evidence>
<evidence type="ECO:0000256" key="32">
    <source>
        <dbReference type="ARBA" id="ARBA00051503"/>
    </source>
</evidence>
<comment type="catalytic activity">
    <reaction evidence="35">
        <text>cholestanol + reduced [NADPH--hemoprotein reductase] + O2 = (24S)-hydroxycholestanol + oxidized [NADPH--hemoprotein reductase] + H2O + H(+)</text>
        <dbReference type="Rhea" id="RHEA:53808"/>
        <dbReference type="Rhea" id="RHEA-COMP:11964"/>
        <dbReference type="Rhea" id="RHEA-COMP:11965"/>
        <dbReference type="ChEBI" id="CHEBI:15377"/>
        <dbReference type="ChEBI" id="CHEBI:15378"/>
        <dbReference type="ChEBI" id="CHEBI:15379"/>
        <dbReference type="ChEBI" id="CHEBI:57618"/>
        <dbReference type="ChEBI" id="CHEBI:58210"/>
        <dbReference type="ChEBI" id="CHEBI:86570"/>
        <dbReference type="ChEBI" id="CHEBI:137687"/>
    </reaction>
    <physiologicalReaction direction="left-to-right" evidence="35">
        <dbReference type="Rhea" id="RHEA:53809"/>
    </physiologicalReaction>
</comment>
<keyword evidence="22" id="KW-0966">Cell projection</keyword>
<comment type="catalytic activity">
    <reaction evidence="27">
        <text>testosterone + reduced [NADPH--hemoprotein reductase] + O2 = 2-hydroxytestosterone + oxidized [NADPH--hemoprotein reductase] + H2O + H(+)</text>
        <dbReference type="Rhea" id="RHEA:46300"/>
        <dbReference type="Rhea" id="RHEA-COMP:11964"/>
        <dbReference type="Rhea" id="RHEA-COMP:11965"/>
        <dbReference type="ChEBI" id="CHEBI:15377"/>
        <dbReference type="ChEBI" id="CHEBI:15378"/>
        <dbReference type="ChEBI" id="CHEBI:15379"/>
        <dbReference type="ChEBI" id="CHEBI:17347"/>
        <dbReference type="ChEBI" id="CHEBI:57618"/>
        <dbReference type="ChEBI" id="CHEBI:58210"/>
        <dbReference type="ChEBI" id="CHEBI:86013"/>
    </reaction>
    <physiologicalReaction direction="left-to-right" evidence="27">
        <dbReference type="Rhea" id="RHEA:46301"/>
    </physiologicalReaction>
</comment>
<evidence type="ECO:0000256" key="29">
    <source>
        <dbReference type="ARBA" id="ARBA00050696"/>
    </source>
</evidence>
<comment type="catalytic activity">
    <reaction evidence="28">
        <text>(24S)-hydroxycholesterol + reduced [NADPH--hemoprotein reductase] + O2 = 24S,25-dihydroxycholesterol + oxidized [NADPH--hemoprotein reductase] + H2O + H(+)</text>
        <dbReference type="Rhea" id="RHEA:46384"/>
        <dbReference type="Rhea" id="RHEA-COMP:11964"/>
        <dbReference type="Rhea" id="RHEA-COMP:11965"/>
        <dbReference type="ChEBI" id="CHEBI:15377"/>
        <dbReference type="ChEBI" id="CHEBI:15378"/>
        <dbReference type="ChEBI" id="CHEBI:15379"/>
        <dbReference type="ChEBI" id="CHEBI:34310"/>
        <dbReference type="ChEBI" id="CHEBI:57618"/>
        <dbReference type="ChEBI" id="CHEBI:58210"/>
        <dbReference type="ChEBI" id="CHEBI:86074"/>
    </reaction>
    <physiologicalReaction direction="left-to-right" evidence="28">
        <dbReference type="Rhea" id="RHEA:46385"/>
    </physiologicalReaction>
</comment>
<dbReference type="SUPFAM" id="SSF48264">
    <property type="entry name" value="Cytochrome P450"/>
    <property type="match status" value="1"/>
</dbReference>
<evidence type="ECO:0000256" key="11">
    <source>
        <dbReference type="ARBA" id="ARBA00022824"/>
    </source>
</evidence>